<dbReference type="Pfam" id="PF10419">
    <property type="entry name" value="TFIIIC_sub6"/>
    <property type="match status" value="1"/>
</dbReference>
<dbReference type="Proteomes" id="UP000515204">
    <property type="component" value="Unplaced"/>
</dbReference>
<feature type="domain" description="Transcription factor TFIIIC triple barrel" evidence="2">
    <location>
        <begin position="10"/>
        <end position="105"/>
    </location>
</feature>
<feature type="compositionally biased region" description="Basic and acidic residues" evidence="1">
    <location>
        <begin position="164"/>
        <end position="175"/>
    </location>
</feature>
<proteinExistence type="predicted"/>
<dbReference type="PANTHER" id="PTHR21860">
    <property type="entry name" value="TRANSCRIPTION INITIATION FACTOR IIIC TFIIIC , POLYPEPTIDE 6-RELATED"/>
    <property type="match status" value="1"/>
</dbReference>
<dbReference type="GO" id="GO:0006383">
    <property type="term" value="P:transcription by RNA polymerase III"/>
    <property type="evidence" value="ECO:0007669"/>
    <property type="project" value="InterPro"/>
</dbReference>
<evidence type="ECO:0000259" key="2">
    <source>
        <dbReference type="Pfam" id="PF10419"/>
    </source>
</evidence>
<organism evidence="3 4">
    <name type="scientific">Dinoponera quadriceps</name>
    <name type="common">South American ant</name>
    <dbReference type="NCBI Taxonomy" id="609295"/>
    <lineage>
        <taxon>Eukaryota</taxon>
        <taxon>Metazoa</taxon>
        <taxon>Ecdysozoa</taxon>
        <taxon>Arthropoda</taxon>
        <taxon>Hexapoda</taxon>
        <taxon>Insecta</taxon>
        <taxon>Pterygota</taxon>
        <taxon>Neoptera</taxon>
        <taxon>Endopterygota</taxon>
        <taxon>Hymenoptera</taxon>
        <taxon>Apocrita</taxon>
        <taxon>Aculeata</taxon>
        <taxon>Formicoidea</taxon>
        <taxon>Formicidae</taxon>
        <taxon>Ponerinae</taxon>
        <taxon>Ponerini</taxon>
        <taxon>Dinoponera</taxon>
    </lineage>
</organism>
<evidence type="ECO:0000313" key="4">
    <source>
        <dbReference type="RefSeq" id="XP_014477962.1"/>
    </source>
</evidence>
<dbReference type="AlphaFoldDB" id="A0A6P3XID5"/>
<feature type="region of interest" description="Disordered" evidence="1">
    <location>
        <begin position="164"/>
        <end position="197"/>
    </location>
</feature>
<dbReference type="KEGG" id="dqu:106746188"/>
<evidence type="ECO:0000256" key="1">
    <source>
        <dbReference type="SAM" id="MobiDB-lite"/>
    </source>
</evidence>
<dbReference type="PANTHER" id="PTHR21860:SF2">
    <property type="entry name" value="GENERAL TRANSCRIPTION FACTOR 3C POLYPEPTIDE 6"/>
    <property type="match status" value="1"/>
</dbReference>
<sequence length="197" mass="22611">MQSDDDLPEDEEEILVYVEFEDLVGSNTFTKEDLQLDMTGIDTEHPLMQVNGRYYEGTYEDAVGTYMFFEKDDDPHVDDAIFDKVPTLKYFAKTRKMLKMQRVFAKPRTEIFGNPEINNCIPNIDMLSQAGVPPKYQEEALQFWDILRDENLKELNACLEKQKIVDEEASKDTTSDLKLGGNVSPGTSENKEESEDT</sequence>
<name>A0A6P3XID5_DINQU</name>
<dbReference type="InterPro" id="IPR042771">
    <property type="entry name" value="GTF3C6-like"/>
</dbReference>
<dbReference type="OrthoDB" id="1877767at2759"/>
<dbReference type="Gene3D" id="2.60.40.4370">
    <property type="match status" value="1"/>
</dbReference>
<dbReference type="InterPro" id="IPR019481">
    <property type="entry name" value="TFIIIC_triple_barrel"/>
</dbReference>
<keyword evidence="3" id="KW-1185">Reference proteome</keyword>
<dbReference type="GeneID" id="106746188"/>
<accession>A0A6P3XID5</accession>
<protein>
    <submittedName>
        <fullName evidence="4">General transcription factor 3C polypeptide 6</fullName>
    </submittedName>
</protein>
<dbReference type="RefSeq" id="XP_014477962.1">
    <property type="nucleotide sequence ID" value="XM_014622476.1"/>
</dbReference>
<dbReference type="GO" id="GO:0000127">
    <property type="term" value="C:transcription factor TFIIIC complex"/>
    <property type="evidence" value="ECO:0007669"/>
    <property type="project" value="TreeGrafter"/>
</dbReference>
<evidence type="ECO:0000313" key="3">
    <source>
        <dbReference type="Proteomes" id="UP000515204"/>
    </source>
</evidence>
<gene>
    <name evidence="4" type="primary">LOC106746188</name>
</gene>
<reference evidence="4" key="1">
    <citation type="submission" date="2025-08" db="UniProtKB">
        <authorList>
            <consortium name="RefSeq"/>
        </authorList>
    </citation>
    <scope>IDENTIFICATION</scope>
</reference>